<keyword evidence="8 12" id="KW-1133">Transmembrane helix</keyword>
<evidence type="ECO:0000313" key="13">
    <source>
        <dbReference type="Proteomes" id="UP000887572"/>
    </source>
</evidence>
<dbReference type="GO" id="GO:0036503">
    <property type="term" value="P:ERAD pathway"/>
    <property type="evidence" value="ECO:0007669"/>
    <property type="project" value="UniProtKB-ARBA"/>
</dbReference>
<dbReference type="PRINTS" id="PR00775">
    <property type="entry name" value="HEATSHOCK90"/>
</dbReference>
<proteinExistence type="inferred from homology"/>
<dbReference type="Gene3D" id="3.30.565.10">
    <property type="entry name" value="Histidine kinase-like ATPase, C-terminal domain"/>
    <property type="match status" value="1"/>
</dbReference>
<dbReference type="GO" id="GO:0051082">
    <property type="term" value="F:unfolded protein binding"/>
    <property type="evidence" value="ECO:0007669"/>
    <property type="project" value="InterPro"/>
</dbReference>
<dbReference type="InterPro" id="IPR037196">
    <property type="entry name" value="HSP90_C"/>
</dbReference>
<evidence type="ECO:0000256" key="11">
    <source>
        <dbReference type="SAM" id="MobiDB-lite"/>
    </source>
</evidence>
<dbReference type="Pfam" id="PF13589">
    <property type="entry name" value="HATPase_c_3"/>
    <property type="match status" value="1"/>
</dbReference>
<keyword evidence="13" id="KW-1185">Reference proteome</keyword>
<dbReference type="InterPro" id="IPR020575">
    <property type="entry name" value="Hsp90_N"/>
</dbReference>
<dbReference type="AlphaFoldDB" id="A0A914HBP0"/>
<feature type="region of interest" description="Disordered" evidence="11">
    <location>
        <begin position="870"/>
        <end position="909"/>
    </location>
</feature>
<dbReference type="GO" id="GO:0005524">
    <property type="term" value="F:ATP binding"/>
    <property type="evidence" value="ECO:0007669"/>
    <property type="project" value="UniProtKB-KW"/>
</dbReference>
<feature type="transmembrane region" description="Helical" evidence="12">
    <location>
        <begin position="795"/>
        <end position="814"/>
    </location>
</feature>
<dbReference type="Proteomes" id="UP000887572">
    <property type="component" value="Unplaced"/>
</dbReference>
<dbReference type="InterPro" id="IPR035952">
    <property type="entry name" value="Rhomboid-like_sf"/>
</dbReference>
<evidence type="ECO:0000256" key="6">
    <source>
        <dbReference type="ARBA" id="ARBA00022824"/>
    </source>
</evidence>
<reference evidence="14" key="1">
    <citation type="submission" date="2022-11" db="UniProtKB">
        <authorList>
            <consortium name="WormBaseParasite"/>
        </authorList>
    </citation>
    <scope>IDENTIFICATION</scope>
</reference>
<feature type="transmembrane region" description="Helical" evidence="12">
    <location>
        <begin position="820"/>
        <end position="841"/>
    </location>
</feature>
<dbReference type="SUPFAM" id="SSF54211">
    <property type="entry name" value="Ribosomal protein S5 domain 2-like"/>
    <property type="match status" value="1"/>
</dbReference>
<feature type="compositionally biased region" description="Acidic residues" evidence="11">
    <location>
        <begin position="897"/>
        <end position="909"/>
    </location>
</feature>
<dbReference type="InterPro" id="IPR001404">
    <property type="entry name" value="Hsp90_fam"/>
</dbReference>
<keyword evidence="6" id="KW-0256">Endoplasmic reticulum</keyword>
<organism evidence="13 14">
    <name type="scientific">Globodera rostochiensis</name>
    <name type="common">Golden nematode worm</name>
    <name type="synonym">Heterodera rostochiensis</name>
    <dbReference type="NCBI Taxonomy" id="31243"/>
    <lineage>
        <taxon>Eukaryota</taxon>
        <taxon>Metazoa</taxon>
        <taxon>Ecdysozoa</taxon>
        <taxon>Nematoda</taxon>
        <taxon>Chromadorea</taxon>
        <taxon>Rhabditida</taxon>
        <taxon>Tylenchina</taxon>
        <taxon>Tylenchomorpha</taxon>
        <taxon>Tylenchoidea</taxon>
        <taxon>Heteroderidae</taxon>
        <taxon>Heteroderinae</taxon>
        <taxon>Globodera</taxon>
    </lineage>
</organism>
<evidence type="ECO:0000256" key="3">
    <source>
        <dbReference type="ARBA" id="ARBA00008917"/>
    </source>
</evidence>
<dbReference type="GO" id="GO:0005789">
    <property type="term" value="C:endoplasmic reticulum membrane"/>
    <property type="evidence" value="ECO:0007669"/>
    <property type="project" value="UniProtKB-SubCell"/>
</dbReference>
<evidence type="ECO:0000256" key="2">
    <source>
        <dbReference type="ARBA" id="ARBA00008239"/>
    </source>
</evidence>
<dbReference type="CDD" id="cd16927">
    <property type="entry name" value="HATPase_Hsp90-like"/>
    <property type="match status" value="1"/>
</dbReference>
<accession>A0A914HBP0</accession>
<dbReference type="Pfam" id="PF04511">
    <property type="entry name" value="DER1"/>
    <property type="match status" value="1"/>
</dbReference>
<feature type="transmembrane region" description="Helical" evidence="12">
    <location>
        <begin position="755"/>
        <end position="788"/>
    </location>
</feature>
<dbReference type="Gene3D" id="3.40.50.11260">
    <property type="match status" value="1"/>
</dbReference>
<dbReference type="PANTHER" id="PTHR11528">
    <property type="entry name" value="HEAT SHOCK PROTEIN 90 FAMILY MEMBER"/>
    <property type="match status" value="1"/>
</dbReference>
<dbReference type="Pfam" id="PF00183">
    <property type="entry name" value="HSP90"/>
    <property type="match status" value="1"/>
</dbReference>
<evidence type="ECO:0000256" key="10">
    <source>
        <dbReference type="ARBA" id="ARBA00023186"/>
    </source>
</evidence>
<dbReference type="WBParaSite" id="Gr19_v10_g15866.t1">
    <property type="protein sequence ID" value="Gr19_v10_g15866.t1"/>
    <property type="gene ID" value="Gr19_v10_g15866"/>
</dbReference>
<dbReference type="SUPFAM" id="SSF144091">
    <property type="entry name" value="Rhomboid-like"/>
    <property type="match status" value="1"/>
</dbReference>
<evidence type="ECO:0000256" key="9">
    <source>
        <dbReference type="ARBA" id="ARBA00023136"/>
    </source>
</evidence>
<keyword evidence="4 12" id="KW-0812">Transmembrane</keyword>
<evidence type="ECO:0000256" key="8">
    <source>
        <dbReference type="ARBA" id="ARBA00022989"/>
    </source>
</evidence>
<feature type="compositionally biased region" description="Gly residues" evidence="11">
    <location>
        <begin position="878"/>
        <end position="889"/>
    </location>
</feature>
<evidence type="ECO:0000313" key="14">
    <source>
        <dbReference type="WBParaSite" id="Gr19_v10_g15866.t1"/>
    </source>
</evidence>
<dbReference type="FunFam" id="1.20.1540.10:FF:000016">
    <property type="entry name" value="Derlin"/>
    <property type="match status" value="1"/>
</dbReference>
<evidence type="ECO:0000256" key="4">
    <source>
        <dbReference type="ARBA" id="ARBA00022692"/>
    </source>
</evidence>
<dbReference type="InterPro" id="IPR036890">
    <property type="entry name" value="HATPase_C_sf"/>
</dbReference>
<comment type="subcellular location">
    <subcellularLocation>
        <location evidence="1">Endoplasmic reticulum membrane</location>
        <topology evidence="1">Multi-pass membrane protein</topology>
    </subcellularLocation>
</comment>
<keyword evidence="5" id="KW-0547">Nucleotide-binding</keyword>
<protein>
    <submittedName>
        <fullName evidence="14">Uncharacterized protein</fullName>
    </submittedName>
</protein>
<name>A0A914HBP0_GLORO</name>
<keyword evidence="10" id="KW-0143">Chaperone</keyword>
<dbReference type="GO" id="GO:0140662">
    <property type="term" value="F:ATP-dependent protein folding chaperone"/>
    <property type="evidence" value="ECO:0007669"/>
    <property type="project" value="InterPro"/>
</dbReference>
<dbReference type="InterPro" id="IPR007599">
    <property type="entry name" value="DER1"/>
</dbReference>
<dbReference type="SUPFAM" id="SSF55874">
    <property type="entry name" value="ATPase domain of HSP90 chaperone/DNA topoisomerase II/histidine kinase"/>
    <property type="match status" value="1"/>
</dbReference>
<dbReference type="SUPFAM" id="SSF110942">
    <property type="entry name" value="HSP90 C-terminal domain"/>
    <property type="match status" value="1"/>
</dbReference>
<keyword evidence="9 12" id="KW-0472">Membrane</keyword>
<comment type="similarity">
    <text evidence="2">Belongs to the heat shock protein 90 family.</text>
</comment>
<sequence>MRLMAAYQYCTSCFHTFVNFVVLETQQALPSRVEALFFCFCWAWAQFICQAEINSLLEIVAKSLYSDQEVFIRELVSNASDALEKRRCSELKDGVIGEAAKAFELRIEVDEKEKKLIFVDTGIGMSRDELVNLLGTIAKSGSKAFRTDEKNAAESIIGQFGVGFYSAFVVSDKVCVTTRKLGDEMGHIWSWNGGAHFAIEPKPDAEVGTRVELHLRSGEAEKFAVPEKVIEVINKYSYFVTAPIFVNGERVNEMRALWTMPPVETTPEMHETFFKHLAKTHHPHLADDRPQYTIQYQTDSPINIRALFYVPSRRVSNLEFAADSQRDIAISLYNQRVLIKPNAKELVPHYLRFLIGVVDSEDVPLNLSREMLQTDLVLEKIRRILAERCIRFFLSQLAKDRVKYSDFYRGYSMFFKEGIVTEQSNTIKEEISQLLLFESSSFRPGTLTTMSEYVDRIQSDQKHIYYIYAPSRQLAETSPYFELFKGKYEVLFLTDPADELVFLSMPQFRMKTLQSLEKWTKDEGLSINSDKDASEMMRDTSKKDFLGWLRESLGSVRVSDIKPSGRQSEHPFMITISADMGAARHMLRISEVKEMEHLVMLRPVLHVNLSHPVVAGIMRLKRNNPELASEIAEQVYDNALCTAGLLKDTSKMVGRSNTMQSIIQAYTEMPPVTRAYVTACVLTTLAVHLELITPFHLYFNWHLIIREWQWWRLLTSFCYLGSVGFSFLFNIVFTYRHCSMLEEGSFRGRTADFVFMFLFGAFFMIICACFVHLIFLGHAFTIMLVYVWSRRNPFVGMNFFGVLSFSAPYLPWVLMFFSLLLGQTVIVDIFGIACGHLYFFLEDVFPNQPGGFRVLKTPRVLKWLFDPAPLPRVDPGQRPGGYDWGGDGNEGQQQAEEANEMDEENEERR</sequence>
<dbReference type="InterPro" id="IPR020568">
    <property type="entry name" value="Ribosomal_Su5_D2-typ_SF"/>
</dbReference>
<evidence type="ECO:0000256" key="12">
    <source>
        <dbReference type="SAM" id="Phobius"/>
    </source>
</evidence>
<evidence type="ECO:0000256" key="5">
    <source>
        <dbReference type="ARBA" id="ARBA00022741"/>
    </source>
</evidence>
<dbReference type="Gene3D" id="3.30.230.80">
    <property type="match status" value="1"/>
</dbReference>
<feature type="transmembrane region" description="Helical" evidence="12">
    <location>
        <begin position="711"/>
        <end position="735"/>
    </location>
</feature>
<dbReference type="NCBIfam" id="NF003555">
    <property type="entry name" value="PRK05218.1"/>
    <property type="match status" value="1"/>
</dbReference>
<dbReference type="GO" id="GO:0016887">
    <property type="term" value="F:ATP hydrolysis activity"/>
    <property type="evidence" value="ECO:0007669"/>
    <property type="project" value="InterPro"/>
</dbReference>
<dbReference type="FunFam" id="3.30.230.80:FF:000004">
    <property type="entry name" value="Heat shock protein 75 kDa"/>
    <property type="match status" value="1"/>
</dbReference>
<dbReference type="Gene3D" id="1.20.120.790">
    <property type="entry name" value="Heat shock protein 90, C-terminal domain"/>
    <property type="match status" value="1"/>
</dbReference>
<keyword evidence="7" id="KW-0067">ATP-binding</keyword>
<comment type="similarity">
    <text evidence="3">Belongs to the derlin family.</text>
</comment>
<evidence type="ECO:0000256" key="1">
    <source>
        <dbReference type="ARBA" id="ARBA00004477"/>
    </source>
</evidence>
<evidence type="ECO:0000256" key="7">
    <source>
        <dbReference type="ARBA" id="ARBA00022840"/>
    </source>
</evidence>